<evidence type="ECO:0000313" key="3">
    <source>
        <dbReference type="EMBL" id="CAL4773828.1"/>
    </source>
</evidence>
<comment type="caution">
    <text evidence="1">The sequence shown here is derived from an EMBL/GenBank/DDBJ whole genome shotgun (WGS) entry which is preliminary data.</text>
</comment>
<protein>
    <submittedName>
        <fullName evidence="3">Lon protease-like, mitochondrial</fullName>
    </submittedName>
</protein>
<dbReference type="GO" id="GO:0008233">
    <property type="term" value="F:peptidase activity"/>
    <property type="evidence" value="ECO:0007669"/>
    <property type="project" value="UniProtKB-KW"/>
</dbReference>
<keyword evidence="4" id="KW-1185">Reference proteome</keyword>
<dbReference type="GO" id="GO:0006508">
    <property type="term" value="P:proteolysis"/>
    <property type="evidence" value="ECO:0007669"/>
    <property type="project" value="UniProtKB-KW"/>
</dbReference>
<dbReference type="OrthoDB" id="425215at2759"/>
<evidence type="ECO:0000313" key="4">
    <source>
        <dbReference type="Proteomes" id="UP001152797"/>
    </source>
</evidence>
<organism evidence="1">
    <name type="scientific">Cladocopium goreaui</name>
    <dbReference type="NCBI Taxonomy" id="2562237"/>
    <lineage>
        <taxon>Eukaryota</taxon>
        <taxon>Sar</taxon>
        <taxon>Alveolata</taxon>
        <taxon>Dinophyceae</taxon>
        <taxon>Suessiales</taxon>
        <taxon>Symbiodiniaceae</taxon>
        <taxon>Cladocopium</taxon>
    </lineage>
</organism>
<proteinExistence type="predicted"/>
<evidence type="ECO:0000313" key="2">
    <source>
        <dbReference type="EMBL" id="CAL1139891.1"/>
    </source>
</evidence>
<keyword evidence="3" id="KW-0378">Hydrolase</keyword>
<dbReference type="AlphaFoldDB" id="A0A9P1CA40"/>
<evidence type="ECO:0000313" key="1">
    <source>
        <dbReference type="EMBL" id="CAI3986516.1"/>
    </source>
</evidence>
<accession>A0A9P1CA40</accession>
<keyword evidence="3" id="KW-0645">Protease</keyword>
<gene>
    <name evidence="1" type="ORF">C1SCF055_LOCUS13862</name>
</gene>
<dbReference type="EMBL" id="CAMXCT030001090">
    <property type="protein sequence ID" value="CAL4773828.1"/>
    <property type="molecule type" value="Genomic_DNA"/>
</dbReference>
<dbReference type="EMBL" id="CAMXCT010001090">
    <property type="protein sequence ID" value="CAI3986516.1"/>
    <property type="molecule type" value="Genomic_DNA"/>
</dbReference>
<sequence>MARIHVLRYEDKAGMQGSRSPDPNDIAISLEAARLAFQENVDAIALAAPDLDFLYLVDFLQRHSSIQVLTLFPRLCSPSVAYAFKQKSKVDWFMTGSQEKEETPPKKKMLLHPNGISTIADLHPEEFDNAKVQQEAVDTLRSTLIDLEYLEDQEQPLLPAMCKFAASHALTLTVWPKHLAIAQLLKVLEAPPSWKRNDHHLVFVLPRGKPAATKKWLQECGSLKAVEYVRGGGAFLKMDGAALVPEVLQQLGYLDEEMNKDLSEAIDVFANMKDNHKALQLLDISIKPDFSVHRKVALVHCALVSPRVVGEWQTAPGDDLARRYLAANGYLRTSSAPRGDVFAALHSFSQQMQLPTTRTYNAAVKELSNWLTAADSSRRRARKILPQNFP</sequence>
<dbReference type="Proteomes" id="UP001152797">
    <property type="component" value="Unassembled WGS sequence"/>
</dbReference>
<reference evidence="2" key="2">
    <citation type="submission" date="2024-04" db="EMBL/GenBank/DDBJ databases">
        <authorList>
            <person name="Chen Y."/>
            <person name="Shah S."/>
            <person name="Dougan E. K."/>
            <person name="Thang M."/>
            <person name="Chan C."/>
        </authorList>
    </citation>
    <scope>NUCLEOTIDE SEQUENCE [LARGE SCALE GENOMIC DNA]</scope>
</reference>
<dbReference type="EMBL" id="CAMXCT020001090">
    <property type="protein sequence ID" value="CAL1139891.1"/>
    <property type="molecule type" value="Genomic_DNA"/>
</dbReference>
<name>A0A9P1CA40_9DINO</name>
<reference evidence="1" key="1">
    <citation type="submission" date="2022-10" db="EMBL/GenBank/DDBJ databases">
        <authorList>
            <person name="Chen Y."/>
            <person name="Dougan E. K."/>
            <person name="Chan C."/>
            <person name="Rhodes N."/>
            <person name="Thang M."/>
        </authorList>
    </citation>
    <scope>NUCLEOTIDE SEQUENCE</scope>
</reference>